<dbReference type="Proteomes" id="UP000254150">
    <property type="component" value="Unassembled WGS sequence"/>
</dbReference>
<sequence>MAQARRRGRPRETGTDEAILDAARDLLLREGYARLSMEKVAVAAGVGKPTVYRRWPSKAALVADVARRSSTAATPDGEIPEPRPGDVVRTLVSWFRSHAQSVTAPDNAALVLALTAAAAASPQDAESLYLGSTREQHTTLVELLRAGIATGELRADTDVDAVVGALIGSSLYLLLTGRTAEAPERAEGSVRALLDGIRSPEAGAPG</sequence>
<dbReference type="Pfam" id="PF16859">
    <property type="entry name" value="TetR_C_11"/>
    <property type="match status" value="1"/>
</dbReference>
<feature type="domain" description="HTH tetR-type" evidence="5">
    <location>
        <begin position="13"/>
        <end position="73"/>
    </location>
</feature>
<name>A0A380P7C5_STRGR</name>
<dbReference type="Gene3D" id="1.10.10.60">
    <property type="entry name" value="Homeodomain-like"/>
    <property type="match status" value="1"/>
</dbReference>
<evidence type="ECO:0000256" key="1">
    <source>
        <dbReference type="ARBA" id="ARBA00023015"/>
    </source>
</evidence>
<gene>
    <name evidence="6" type="ORF">NCTC7807_04480</name>
</gene>
<evidence type="ECO:0000256" key="4">
    <source>
        <dbReference type="PROSITE-ProRule" id="PRU00335"/>
    </source>
</evidence>
<dbReference type="RefSeq" id="WP_115069320.1">
    <property type="nucleotide sequence ID" value="NZ_UHID01000007.1"/>
</dbReference>
<dbReference type="GO" id="GO:0000976">
    <property type="term" value="F:transcription cis-regulatory region binding"/>
    <property type="evidence" value="ECO:0007669"/>
    <property type="project" value="TreeGrafter"/>
</dbReference>
<accession>A0A380P7C5</accession>
<reference evidence="6 7" key="1">
    <citation type="submission" date="2018-06" db="EMBL/GenBank/DDBJ databases">
        <authorList>
            <consortium name="Pathogen Informatics"/>
            <person name="Doyle S."/>
        </authorList>
    </citation>
    <scope>NUCLEOTIDE SEQUENCE [LARGE SCALE GENOMIC DNA]</scope>
    <source>
        <strain evidence="6 7">NCTC7807</strain>
    </source>
</reference>
<dbReference type="SUPFAM" id="SSF46689">
    <property type="entry name" value="Homeodomain-like"/>
    <property type="match status" value="1"/>
</dbReference>
<evidence type="ECO:0000313" key="7">
    <source>
        <dbReference type="Proteomes" id="UP000254150"/>
    </source>
</evidence>
<evidence type="ECO:0000256" key="2">
    <source>
        <dbReference type="ARBA" id="ARBA00023125"/>
    </source>
</evidence>
<keyword evidence="3" id="KW-0804">Transcription</keyword>
<dbReference type="PRINTS" id="PR00455">
    <property type="entry name" value="HTHTETR"/>
</dbReference>
<evidence type="ECO:0000259" key="5">
    <source>
        <dbReference type="PROSITE" id="PS50977"/>
    </source>
</evidence>
<feature type="DNA-binding region" description="H-T-H motif" evidence="4">
    <location>
        <begin position="36"/>
        <end position="55"/>
    </location>
</feature>
<dbReference type="EMBL" id="UHID01000007">
    <property type="protein sequence ID" value="SUP60412.1"/>
    <property type="molecule type" value="Genomic_DNA"/>
</dbReference>
<dbReference type="PROSITE" id="PS50977">
    <property type="entry name" value="HTH_TETR_2"/>
    <property type="match status" value="1"/>
</dbReference>
<keyword evidence="1" id="KW-0805">Transcription regulation</keyword>
<evidence type="ECO:0000256" key="3">
    <source>
        <dbReference type="ARBA" id="ARBA00023163"/>
    </source>
</evidence>
<dbReference type="Pfam" id="PF00440">
    <property type="entry name" value="TetR_N"/>
    <property type="match status" value="1"/>
</dbReference>
<proteinExistence type="predicted"/>
<dbReference type="InterPro" id="IPR001647">
    <property type="entry name" value="HTH_TetR"/>
</dbReference>
<dbReference type="InterPro" id="IPR050109">
    <property type="entry name" value="HTH-type_TetR-like_transc_reg"/>
</dbReference>
<dbReference type="InterPro" id="IPR023772">
    <property type="entry name" value="DNA-bd_HTH_TetR-type_CS"/>
</dbReference>
<dbReference type="GO" id="GO:0003700">
    <property type="term" value="F:DNA-binding transcription factor activity"/>
    <property type="evidence" value="ECO:0007669"/>
    <property type="project" value="TreeGrafter"/>
</dbReference>
<dbReference type="Gene3D" id="1.10.357.10">
    <property type="entry name" value="Tetracycline Repressor, domain 2"/>
    <property type="match status" value="1"/>
</dbReference>
<dbReference type="SUPFAM" id="SSF48498">
    <property type="entry name" value="Tetracyclin repressor-like, C-terminal domain"/>
    <property type="match status" value="1"/>
</dbReference>
<dbReference type="InterPro" id="IPR009057">
    <property type="entry name" value="Homeodomain-like_sf"/>
</dbReference>
<keyword evidence="2 4" id="KW-0238">DNA-binding</keyword>
<dbReference type="PANTHER" id="PTHR30055:SF148">
    <property type="entry name" value="TETR-FAMILY TRANSCRIPTIONAL REGULATOR"/>
    <property type="match status" value="1"/>
</dbReference>
<dbReference type="PROSITE" id="PS01081">
    <property type="entry name" value="HTH_TETR_1"/>
    <property type="match status" value="1"/>
</dbReference>
<protein>
    <submittedName>
        <fullName evidence="6">Transcriptional regulator</fullName>
    </submittedName>
</protein>
<dbReference type="PANTHER" id="PTHR30055">
    <property type="entry name" value="HTH-TYPE TRANSCRIPTIONAL REGULATOR RUTR"/>
    <property type="match status" value="1"/>
</dbReference>
<dbReference type="InterPro" id="IPR011075">
    <property type="entry name" value="TetR_C"/>
</dbReference>
<dbReference type="AlphaFoldDB" id="A0A380P7C5"/>
<dbReference type="InterPro" id="IPR036271">
    <property type="entry name" value="Tet_transcr_reg_TetR-rel_C_sf"/>
</dbReference>
<organism evidence="6 7">
    <name type="scientific">Streptomyces griseus</name>
    <dbReference type="NCBI Taxonomy" id="1911"/>
    <lineage>
        <taxon>Bacteria</taxon>
        <taxon>Bacillati</taxon>
        <taxon>Actinomycetota</taxon>
        <taxon>Actinomycetes</taxon>
        <taxon>Kitasatosporales</taxon>
        <taxon>Streptomycetaceae</taxon>
        <taxon>Streptomyces</taxon>
    </lineage>
</organism>
<evidence type="ECO:0000313" key="6">
    <source>
        <dbReference type="EMBL" id="SUP60412.1"/>
    </source>
</evidence>